<evidence type="ECO:0000313" key="5">
    <source>
        <dbReference type="EMBL" id="OJT02705.1"/>
    </source>
</evidence>
<feature type="region of interest" description="Disordered" evidence="3">
    <location>
        <begin position="172"/>
        <end position="195"/>
    </location>
</feature>
<accession>A0A1M2V520</accession>
<organism evidence="5 6">
    <name type="scientific">Trametes pubescens</name>
    <name type="common">White-rot fungus</name>
    <dbReference type="NCBI Taxonomy" id="154538"/>
    <lineage>
        <taxon>Eukaryota</taxon>
        <taxon>Fungi</taxon>
        <taxon>Dikarya</taxon>
        <taxon>Basidiomycota</taxon>
        <taxon>Agaricomycotina</taxon>
        <taxon>Agaricomycetes</taxon>
        <taxon>Polyporales</taxon>
        <taxon>Polyporaceae</taxon>
        <taxon>Trametes</taxon>
    </lineage>
</organism>
<dbReference type="SUPFAM" id="SSF54928">
    <property type="entry name" value="RNA-binding domain, RBD"/>
    <property type="match status" value="1"/>
</dbReference>
<dbReference type="GO" id="GO:0019843">
    <property type="term" value="F:rRNA binding"/>
    <property type="evidence" value="ECO:0007669"/>
    <property type="project" value="TreeGrafter"/>
</dbReference>
<gene>
    <name evidence="5" type="ORF">TRAPUB_6699</name>
</gene>
<dbReference type="OrthoDB" id="167718at2759"/>
<dbReference type="InterPro" id="IPR012677">
    <property type="entry name" value="Nucleotide-bd_a/b_plait_sf"/>
</dbReference>
<dbReference type="GO" id="GO:0005730">
    <property type="term" value="C:nucleolus"/>
    <property type="evidence" value="ECO:0007669"/>
    <property type="project" value="TreeGrafter"/>
</dbReference>
<dbReference type="AlphaFoldDB" id="A0A1M2V520"/>
<dbReference type="Gene3D" id="3.30.70.330">
    <property type="match status" value="1"/>
</dbReference>
<dbReference type="EMBL" id="MNAD01001650">
    <property type="protein sequence ID" value="OJT02705.1"/>
    <property type="molecule type" value="Genomic_DNA"/>
</dbReference>
<name>A0A1M2V520_TRAPU</name>
<evidence type="ECO:0000313" key="6">
    <source>
        <dbReference type="Proteomes" id="UP000184267"/>
    </source>
</evidence>
<feature type="compositionally biased region" description="Acidic residues" evidence="3">
    <location>
        <begin position="30"/>
        <end position="39"/>
    </location>
</feature>
<dbReference type="Proteomes" id="UP000184267">
    <property type="component" value="Unassembled WGS sequence"/>
</dbReference>
<evidence type="ECO:0000256" key="3">
    <source>
        <dbReference type="SAM" id="MobiDB-lite"/>
    </source>
</evidence>
<evidence type="ECO:0000256" key="2">
    <source>
        <dbReference type="PROSITE-ProRule" id="PRU00176"/>
    </source>
</evidence>
<dbReference type="SMART" id="SM00360">
    <property type="entry name" value="RRM"/>
    <property type="match status" value="1"/>
</dbReference>
<dbReference type="PANTHER" id="PTHR23236:SF51">
    <property type="entry name" value="NUCLEOLAR PROTEIN 6"/>
    <property type="match status" value="1"/>
</dbReference>
<comment type="caution">
    <text evidence="5">The sequence shown here is derived from an EMBL/GenBank/DDBJ whole genome shotgun (WGS) entry which is preliminary data.</text>
</comment>
<feature type="compositionally biased region" description="Basic and acidic residues" evidence="3">
    <location>
        <begin position="131"/>
        <end position="143"/>
    </location>
</feature>
<dbReference type="PROSITE" id="PS50102">
    <property type="entry name" value="RRM"/>
    <property type="match status" value="1"/>
</dbReference>
<reference evidence="5 6" key="1">
    <citation type="submission" date="2016-10" db="EMBL/GenBank/DDBJ databases">
        <title>Genome sequence of the basidiomycete white-rot fungus Trametes pubescens.</title>
        <authorList>
            <person name="Makela M.R."/>
            <person name="Granchi Z."/>
            <person name="Peng M."/>
            <person name="De Vries R.P."/>
            <person name="Grigoriev I."/>
            <person name="Riley R."/>
            <person name="Hilden K."/>
        </authorList>
    </citation>
    <scope>NUCLEOTIDE SEQUENCE [LARGE SCALE GENOMIC DNA]</scope>
    <source>
        <strain evidence="5 6">FBCC735</strain>
    </source>
</reference>
<feature type="compositionally biased region" description="Low complexity" evidence="3">
    <location>
        <begin position="47"/>
        <end position="58"/>
    </location>
</feature>
<feature type="region of interest" description="Disordered" evidence="3">
    <location>
        <begin position="229"/>
        <end position="333"/>
    </location>
</feature>
<keyword evidence="6" id="KW-1185">Reference proteome</keyword>
<dbReference type="STRING" id="154538.A0A1M2V520"/>
<protein>
    <recommendedName>
        <fullName evidence="4">RRM domain-containing protein</fullName>
    </recommendedName>
</protein>
<feature type="compositionally biased region" description="Basic and acidic residues" evidence="3">
    <location>
        <begin position="77"/>
        <end position="92"/>
    </location>
</feature>
<feature type="compositionally biased region" description="Basic and acidic residues" evidence="3">
    <location>
        <begin position="59"/>
        <end position="69"/>
    </location>
</feature>
<proteinExistence type="predicted"/>
<dbReference type="InterPro" id="IPR035979">
    <property type="entry name" value="RBD_domain_sf"/>
</dbReference>
<feature type="domain" description="RRM" evidence="4">
    <location>
        <begin position="151"/>
        <end position="234"/>
    </location>
</feature>
<feature type="compositionally biased region" description="Polar residues" evidence="3">
    <location>
        <begin position="280"/>
        <end position="290"/>
    </location>
</feature>
<keyword evidence="1 2" id="KW-0694">RNA-binding</keyword>
<dbReference type="CDD" id="cd12400">
    <property type="entry name" value="RRM_Nop6"/>
    <property type="match status" value="1"/>
</dbReference>
<dbReference type="Pfam" id="PF00076">
    <property type="entry name" value="RRM_1"/>
    <property type="match status" value="1"/>
</dbReference>
<dbReference type="OMA" id="IKAHFAS"/>
<evidence type="ECO:0000256" key="1">
    <source>
        <dbReference type="ARBA" id="ARBA00022884"/>
    </source>
</evidence>
<dbReference type="PANTHER" id="PTHR23236">
    <property type="entry name" value="EUKARYOTIC TRANSLATION INITIATION FACTOR 4B/4H"/>
    <property type="match status" value="1"/>
</dbReference>
<feature type="compositionally biased region" description="Basic residues" evidence="3">
    <location>
        <begin position="7"/>
        <end position="24"/>
    </location>
</feature>
<feature type="region of interest" description="Disordered" evidence="3">
    <location>
        <begin position="1"/>
        <end position="150"/>
    </location>
</feature>
<feature type="compositionally biased region" description="Acidic residues" evidence="3">
    <location>
        <begin position="93"/>
        <end position="102"/>
    </location>
</feature>
<dbReference type="InterPro" id="IPR034228">
    <property type="entry name" value="Nop6_RRM"/>
</dbReference>
<evidence type="ECO:0000259" key="4">
    <source>
        <dbReference type="PROSITE" id="PS50102"/>
    </source>
</evidence>
<dbReference type="GO" id="GO:0042274">
    <property type="term" value="P:ribosomal small subunit biogenesis"/>
    <property type="evidence" value="ECO:0007669"/>
    <property type="project" value="TreeGrafter"/>
</dbReference>
<dbReference type="InterPro" id="IPR000504">
    <property type="entry name" value="RRM_dom"/>
</dbReference>
<sequence>MSGQQKLTKKQKKALAFRDRKGKGKPQSFDDLDDVPVDENQDRAEVELGAEAGAVEAPAGRKADAKKGAAQDAQDLGDGHKEEGKKRKREDQTDGDGDEEAKEEGAGEKKSKKKRKGADGAGVAAGDAVEEGAKKGTKEDSKKAPQGKQRFILFVGNLKYTTTKEAVEKHFAKCDPPPTVRLMTPKPSANSRPTAKSKGFAFVEFSHRNALQQGLKLHQSDIEGRKINVELTAGGGGKSENRLEKVKKRNRELHEQRQQLVAKKPRTVGEGEAQVERPQRYSTTSGVEQQPSKERTWSVPEAGDEGSTRKRGKKKTERTPRPQGTGVNAIPVG</sequence>